<name>A0A0D3K8K9_EMIH1</name>
<dbReference type="AlphaFoldDB" id="A0A0D3K8K9"/>
<dbReference type="RefSeq" id="XP_005784523.1">
    <property type="nucleotide sequence ID" value="XM_005784466.1"/>
</dbReference>
<dbReference type="EnsemblProtists" id="EOD32094">
    <property type="protein sequence ID" value="EOD32094"/>
    <property type="gene ID" value="EMIHUDRAFT_434201"/>
</dbReference>
<dbReference type="PaxDb" id="2903-EOD32094"/>
<reference evidence="2" key="1">
    <citation type="journal article" date="2013" name="Nature">
        <title>Pan genome of the phytoplankton Emiliania underpins its global distribution.</title>
        <authorList>
            <person name="Read B.A."/>
            <person name="Kegel J."/>
            <person name="Klute M.J."/>
            <person name="Kuo A."/>
            <person name="Lefebvre S.C."/>
            <person name="Maumus F."/>
            <person name="Mayer C."/>
            <person name="Miller J."/>
            <person name="Monier A."/>
            <person name="Salamov A."/>
            <person name="Young J."/>
            <person name="Aguilar M."/>
            <person name="Claverie J.M."/>
            <person name="Frickenhaus S."/>
            <person name="Gonzalez K."/>
            <person name="Herman E.K."/>
            <person name="Lin Y.C."/>
            <person name="Napier J."/>
            <person name="Ogata H."/>
            <person name="Sarno A.F."/>
            <person name="Shmutz J."/>
            <person name="Schroeder D."/>
            <person name="de Vargas C."/>
            <person name="Verret F."/>
            <person name="von Dassow P."/>
            <person name="Valentin K."/>
            <person name="Van de Peer Y."/>
            <person name="Wheeler G."/>
            <person name="Dacks J.B."/>
            <person name="Delwiche C.F."/>
            <person name="Dyhrman S.T."/>
            <person name="Glockner G."/>
            <person name="John U."/>
            <person name="Richards T."/>
            <person name="Worden A.Z."/>
            <person name="Zhang X."/>
            <person name="Grigoriev I.V."/>
            <person name="Allen A.E."/>
            <person name="Bidle K."/>
            <person name="Borodovsky M."/>
            <person name="Bowler C."/>
            <person name="Brownlee C."/>
            <person name="Cock J.M."/>
            <person name="Elias M."/>
            <person name="Gladyshev V.N."/>
            <person name="Groth M."/>
            <person name="Guda C."/>
            <person name="Hadaegh A."/>
            <person name="Iglesias-Rodriguez M.D."/>
            <person name="Jenkins J."/>
            <person name="Jones B.M."/>
            <person name="Lawson T."/>
            <person name="Leese F."/>
            <person name="Lindquist E."/>
            <person name="Lobanov A."/>
            <person name="Lomsadze A."/>
            <person name="Malik S.B."/>
            <person name="Marsh M.E."/>
            <person name="Mackinder L."/>
            <person name="Mock T."/>
            <person name="Mueller-Roeber B."/>
            <person name="Pagarete A."/>
            <person name="Parker M."/>
            <person name="Probert I."/>
            <person name="Quesneville H."/>
            <person name="Raines C."/>
            <person name="Rensing S.A."/>
            <person name="Riano-Pachon D.M."/>
            <person name="Richier S."/>
            <person name="Rokitta S."/>
            <person name="Shiraiwa Y."/>
            <person name="Soanes D.M."/>
            <person name="van der Giezen M."/>
            <person name="Wahlund T.M."/>
            <person name="Williams B."/>
            <person name="Wilson W."/>
            <person name="Wolfe G."/>
            <person name="Wurch L.L."/>
        </authorList>
    </citation>
    <scope>NUCLEOTIDE SEQUENCE</scope>
</reference>
<dbReference type="GeneID" id="17277366"/>
<sequence>MMARIGEVGVGRAVWLKVEYQTVRRLRGASDHALFTVRTYVDPLHTLLHVPAAARLLAQNMRNAAQGDFKHYLGIDDEEVRGAILAYLDSMHESGGGGGGPRAQQATR</sequence>
<evidence type="ECO:0000313" key="1">
    <source>
        <dbReference type="EnsemblProtists" id="EOD32094"/>
    </source>
</evidence>
<evidence type="ECO:0000313" key="2">
    <source>
        <dbReference type="Proteomes" id="UP000013827"/>
    </source>
</evidence>
<dbReference type="Pfam" id="PF11927">
    <property type="entry name" value="HODM_asu-like"/>
    <property type="match status" value="1"/>
</dbReference>
<organism evidence="1 2">
    <name type="scientific">Emiliania huxleyi (strain CCMP1516)</name>
    <dbReference type="NCBI Taxonomy" id="280463"/>
    <lineage>
        <taxon>Eukaryota</taxon>
        <taxon>Haptista</taxon>
        <taxon>Haptophyta</taxon>
        <taxon>Prymnesiophyceae</taxon>
        <taxon>Isochrysidales</taxon>
        <taxon>Noelaerhabdaceae</taxon>
        <taxon>Emiliania</taxon>
    </lineage>
</organism>
<keyword evidence="2" id="KW-1185">Reference proteome</keyword>
<dbReference type="HOGENOM" id="CLU_2202020_0_0_1"/>
<dbReference type="InterPro" id="IPR021848">
    <property type="entry name" value="HODM_asu-like"/>
</dbReference>
<accession>A0A0D3K8K9</accession>
<protein>
    <submittedName>
        <fullName evidence="1">Uncharacterized protein</fullName>
    </submittedName>
</protein>
<dbReference type="Proteomes" id="UP000013827">
    <property type="component" value="Unassembled WGS sequence"/>
</dbReference>
<dbReference type="KEGG" id="ehx:EMIHUDRAFT_434201"/>
<reference evidence="1" key="2">
    <citation type="submission" date="2024-10" db="UniProtKB">
        <authorList>
            <consortium name="EnsemblProtists"/>
        </authorList>
    </citation>
    <scope>IDENTIFICATION</scope>
</reference>
<proteinExistence type="predicted"/>